<keyword evidence="9" id="KW-0378">Hydrolase</keyword>
<name>A0A2P1GNN2_9VIRU</name>
<keyword evidence="14" id="KW-0812">Transmembrane</keyword>
<dbReference type="EMBL" id="MG599899">
    <property type="protein sequence ID" value="AVM87607.1"/>
    <property type="molecule type" value="Genomic_RNA"/>
</dbReference>
<keyword evidence="14" id="KW-0472">Membrane</keyword>
<feature type="transmembrane region" description="Helical" evidence="14">
    <location>
        <begin position="402"/>
        <end position="428"/>
    </location>
</feature>
<evidence type="ECO:0000256" key="4">
    <source>
        <dbReference type="ARBA" id="ARBA00022484"/>
    </source>
</evidence>
<dbReference type="GO" id="GO:0000166">
    <property type="term" value="F:nucleotide binding"/>
    <property type="evidence" value="ECO:0007669"/>
    <property type="project" value="UniProtKB-KW"/>
</dbReference>
<keyword evidence="14" id="KW-1133">Transmembrane helix</keyword>
<dbReference type="InterPro" id="IPR009003">
    <property type="entry name" value="Peptidase_S1_PA"/>
</dbReference>
<dbReference type="Gene3D" id="3.30.70.270">
    <property type="match status" value="1"/>
</dbReference>
<keyword evidence="7" id="KW-0547">Nucleotide-binding</keyword>
<evidence type="ECO:0000256" key="5">
    <source>
        <dbReference type="ARBA" id="ARBA00022679"/>
    </source>
</evidence>
<feature type="transmembrane region" description="Helical" evidence="14">
    <location>
        <begin position="147"/>
        <end position="165"/>
    </location>
</feature>
<organism evidence="16">
    <name type="scientific">Wenling righteye flounders astrovirus</name>
    <dbReference type="NCBI Taxonomy" id="2116420"/>
    <lineage>
        <taxon>Viruses</taxon>
        <taxon>Riboviria</taxon>
        <taxon>Orthornavirae</taxon>
        <taxon>Pisuviricota</taxon>
        <taxon>Stelpaviricetes</taxon>
        <taxon>Stellavirales</taxon>
        <taxon>Astroviridae</taxon>
    </lineage>
</organism>
<evidence type="ECO:0000256" key="1">
    <source>
        <dbReference type="ARBA" id="ARBA00005873"/>
    </source>
</evidence>
<comment type="catalytic activity">
    <reaction evidence="12">
        <text>RNA(n) + a ribonucleoside 5'-triphosphate = RNA(n+1) + diphosphate</text>
        <dbReference type="Rhea" id="RHEA:21248"/>
        <dbReference type="Rhea" id="RHEA-COMP:14527"/>
        <dbReference type="Rhea" id="RHEA-COMP:17342"/>
        <dbReference type="ChEBI" id="CHEBI:33019"/>
        <dbReference type="ChEBI" id="CHEBI:61557"/>
        <dbReference type="ChEBI" id="CHEBI:140395"/>
    </reaction>
</comment>
<dbReference type="InterPro" id="IPR007094">
    <property type="entry name" value="RNA-dir_pol_PSvirus"/>
</dbReference>
<dbReference type="GO" id="GO:0016787">
    <property type="term" value="F:hydrolase activity"/>
    <property type="evidence" value="ECO:0007669"/>
    <property type="project" value="UniProtKB-KW"/>
</dbReference>
<accession>A0A2P1GNN2</accession>
<dbReference type="PROSITE" id="PS50507">
    <property type="entry name" value="RDRP_SSRNA_POS"/>
    <property type="match status" value="1"/>
</dbReference>
<dbReference type="GO" id="GO:0006351">
    <property type="term" value="P:DNA-templated transcription"/>
    <property type="evidence" value="ECO:0007669"/>
    <property type="project" value="InterPro"/>
</dbReference>
<evidence type="ECO:0000256" key="14">
    <source>
        <dbReference type="SAM" id="Phobius"/>
    </source>
</evidence>
<keyword evidence="6" id="KW-0548">Nucleotidyltransferase</keyword>
<evidence type="ECO:0000256" key="12">
    <source>
        <dbReference type="ARBA" id="ARBA00047383"/>
    </source>
</evidence>
<feature type="region of interest" description="Disordered" evidence="13">
    <location>
        <begin position="872"/>
        <end position="892"/>
    </location>
</feature>
<evidence type="ECO:0000256" key="6">
    <source>
        <dbReference type="ARBA" id="ARBA00022695"/>
    </source>
</evidence>
<keyword evidence="8" id="KW-0688">Ribosomal frameshifting</keyword>
<comment type="function">
    <text evidence="11">Responsible for the cleavage of the polyprotein into functional products.</text>
</comment>
<evidence type="ECO:0000259" key="15">
    <source>
        <dbReference type="PROSITE" id="PS50507"/>
    </source>
</evidence>
<keyword evidence="10" id="KW-0693">Viral RNA replication</keyword>
<dbReference type="SUPFAM" id="SSF50494">
    <property type="entry name" value="Trypsin-like serine proteases"/>
    <property type="match status" value="2"/>
</dbReference>
<dbReference type="InterPro" id="IPR001205">
    <property type="entry name" value="RNA-dir_pol_C"/>
</dbReference>
<keyword evidence="5" id="KW-0808">Transferase</keyword>
<comment type="similarity">
    <text evidence="1">Belongs to the astroviridae polyprotein 1AB family.</text>
</comment>
<dbReference type="Pfam" id="PF00680">
    <property type="entry name" value="RdRP_1"/>
    <property type="match status" value="1"/>
</dbReference>
<proteinExistence type="inferred from homology"/>
<feature type="compositionally biased region" description="Basic and acidic residues" evidence="13">
    <location>
        <begin position="875"/>
        <end position="892"/>
    </location>
</feature>
<dbReference type="InterPro" id="IPR043504">
    <property type="entry name" value="Peptidase_S1_PA_chymotrypsin"/>
</dbReference>
<evidence type="ECO:0000256" key="10">
    <source>
        <dbReference type="ARBA" id="ARBA00022953"/>
    </source>
</evidence>
<reference evidence="16" key="1">
    <citation type="journal article" date="2018" name="Nature">
        <title>The evolutionary history of vertebrate RNA viruses.</title>
        <authorList>
            <person name="Shi M."/>
            <person name="Lin X.D."/>
            <person name="Chen X."/>
            <person name="Tian J.H."/>
            <person name="Chen L.J."/>
            <person name="Li K."/>
            <person name="Wang W."/>
            <person name="Eden J.S."/>
            <person name="Shen J.J."/>
            <person name="Liu L."/>
            <person name="Holmes E.C."/>
            <person name="Zhang Y.Z."/>
        </authorList>
    </citation>
    <scope>NUCLEOTIDE SEQUENCE</scope>
    <source>
        <strain evidence="16">XYHYG25184</strain>
    </source>
</reference>
<dbReference type="GO" id="GO:0003968">
    <property type="term" value="F:RNA-directed RNA polymerase activity"/>
    <property type="evidence" value="ECO:0007669"/>
    <property type="project" value="UniProtKB-KW"/>
</dbReference>
<evidence type="ECO:0000313" key="16">
    <source>
        <dbReference type="EMBL" id="AVM87607.1"/>
    </source>
</evidence>
<evidence type="ECO:0000256" key="3">
    <source>
        <dbReference type="ARBA" id="ARBA00019743"/>
    </source>
</evidence>
<sequence length="1630" mass="185196">MDDVNIHNVLLPGEFSTYKLIHEKVDTKTIFLCEQVVTTPRCRVRPVGVRRACGERILLNTLAIDKRKKGWSVDRQCPVVISGEEKQLLSVKLCKINGCHSIHLDNQRLKKENSELKVKLLHYQNQQKFSFETEPVVKQSTMGALKYILAVFAVLYLIGLIPMGAAVHSRQKKVPVCADDSVLCASSPFLCEWWCGPETQTYVKQVKAKTSAAYNWVSSACKITPSINEFTSRVVKNSMGMADTFGRRVFTPARDNVAWLLNSIVSPDTFILIIMSFLTGNGFYLVQMLCQIYQLACAIRDEKNLRTELAMMVIVLCGGYGFLARSAIGSCLSSWSMLTIILASTGHPSVVLVAGALQIIITTSMLVSGSHQKKTDVDAQGNERTTEISLKNWLLMLCADSFCVLGTICLLQIPFVVVLSLIVLYAMWYGLQQVETKEYSYTTDNDATVRVTGRKVRRGLVPFVAQQSKNALGAIVTERVYEAAYPIRAQNGDLGQGFLMNGKLCVLEHVTHCKPFSVKCAGKWESVTGKLQRTVDVSHGQKMLCYPPPAAMSGKRNCKHTDVRETGWMMVGYINPDDSHKEVQCFYGHFKDPQFVGVYEHQPGMSGAPVFNANGRIVAVHYAANGLNGLSLMIPTLVDEPKQKNPDAACITKLQSDYVECEEDLVRKAELKLLLKYASQKECPESAYAAMREYGEWSFIPAETEKAVHFEENQRKTGYLHDHKSVATKEWVTRQTGQLWNSIEERLLNLEASLDFRTWKDFDAAHERMQKKKALMKSKGHHKVLRKIRNAGGPLKRSDLGKYGFNSLGLSHQYTEEEYEDLLNKGYDKDNIRMMAVERYLERAGADEASSESEYSSEDSYTYRPKEQAWFGRSEQVETEERERQEKTDAEMETLRNEIRSLKTQMENNKTKVSRALRRVKKRVNRDVADDIQQLLTVDISEWSWEDDVPTCSHEKHVVEDQDIDEALASNDVIVDAFATTSLQDDTGKSVMISGARMIGACDGCQYCENTEQASRRQPVKTKCEQLTTCYAGHIRHCRSGCTPDDETIPLQPCEKHCWHYWCHMTDAENGKQCDLEDCKNPFSTEKKNAAKRSDKLPQTKAAQIAIAGKRGRRRNQKNLDSPEVEVDVDDWQHKLVSTPRIDLGHGFYSNWTYGNVMGKPNCDTQPNARLEVGIWGEPELDLENPSEYVPTIWDGRAYNKIFEKFQARERKFDLPLGAHSVALLKLNKEMLPMSGCKRKSYEFTTANAKSNPGYPWRETFIDEIAVREEHGYAPVYDMARSRDRPLWYSFLKKEMLKRSKVENNDIRMILCPPWTFKRIQASFDETQNEAMKQCTLTNECQVGWCPVKRGLDLRVRMLAHSRDKFVTVDYTRYDGTIPIDVLKMVREMRADLLDIDYEERDLLEWVNWNLLDKVVLLANGRIVKVTGGNPSGQVSTSVDNCLVNTYVTAACNAQWYYTVKGVYPTLDILEQWHDQLVYGDDRIGAYNTQICPPPERKWLIDFFADYFGMWVKSENVTISTRLDGLEFCGMRLHFDKATGSWVGIYRTEKIKSAIVNPVKPASSPEILKAKLASARILCAFDDAAVEWIKEKELALDAVVKTDFKTPTMREAKLLWTDQNDLRILADVLE</sequence>
<comment type="subunit">
    <text evidence="2">Monomer.</text>
</comment>
<feature type="domain" description="RdRp catalytic" evidence="15">
    <location>
        <begin position="1364"/>
        <end position="1495"/>
    </location>
</feature>
<evidence type="ECO:0000256" key="8">
    <source>
        <dbReference type="ARBA" id="ARBA00022758"/>
    </source>
</evidence>
<dbReference type="GO" id="GO:0039694">
    <property type="term" value="P:viral RNA genome replication"/>
    <property type="evidence" value="ECO:0007669"/>
    <property type="project" value="InterPro"/>
</dbReference>
<evidence type="ECO:0000256" key="11">
    <source>
        <dbReference type="ARBA" id="ARBA00045910"/>
    </source>
</evidence>
<dbReference type="CDD" id="cd23172">
    <property type="entry name" value="ps-ssRNAv_Astroviridae_RdRp"/>
    <property type="match status" value="1"/>
</dbReference>
<evidence type="ECO:0000256" key="2">
    <source>
        <dbReference type="ARBA" id="ARBA00011245"/>
    </source>
</evidence>
<dbReference type="Gene3D" id="2.40.10.10">
    <property type="entry name" value="Trypsin-like serine proteases"/>
    <property type="match status" value="1"/>
</dbReference>
<evidence type="ECO:0000256" key="13">
    <source>
        <dbReference type="SAM" id="MobiDB-lite"/>
    </source>
</evidence>
<dbReference type="InterPro" id="IPR043128">
    <property type="entry name" value="Rev_trsase/Diguanyl_cyclase"/>
</dbReference>
<feature type="transmembrane region" description="Helical" evidence="14">
    <location>
        <begin position="348"/>
        <end position="367"/>
    </location>
</feature>
<protein>
    <recommendedName>
        <fullName evidence="3">Non-structural polyprotein 1AB</fullName>
    </recommendedName>
</protein>
<evidence type="ECO:0000256" key="7">
    <source>
        <dbReference type="ARBA" id="ARBA00022741"/>
    </source>
</evidence>
<feature type="transmembrane region" description="Helical" evidence="14">
    <location>
        <begin position="269"/>
        <end position="289"/>
    </location>
</feature>
<dbReference type="InterPro" id="IPR043502">
    <property type="entry name" value="DNA/RNA_pol_sf"/>
</dbReference>
<keyword evidence="4" id="KW-0696">RNA-directed RNA polymerase</keyword>
<dbReference type="GO" id="GO:0075523">
    <property type="term" value="P:viral translational frameshifting"/>
    <property type="evidence" value="ECO:0007669"/>
    <property type="project" value="UniProtKB-KW"/>
</dbReference>
<evidence type="ECO:0000256" key="9">
    <source>
        <dbReference type="ARBA" id="ARBA00022801"/>
    </source>
</evidence>
<dbReference type="SUPFAM" id="SSF56672">
    <property type="entry name" value="DNA/RNA polymerases"/>
    <property type="match status" value="1"/>
</dbReference>
<feature type="transmembrane region" description="Helical" evidence="14">
    <location>
        <begin position="309"/>
        <end position="328"/>
    </location>
</feature>
<dbReference type="GO" id="GO:0003723">
    <property type="term" value="F:RNA binding"/>
    <property type="evidence" value="ECO:0007669"/>
    <property type="project" value="InterPro"/>
</dbReference>